<feature type="signal peptide" evidence="6">
    <location>
        <begin position="1"/>
        <end position="22"/>
    </location>
</feature>
<keyword evidence="5" id="KW-1015">Disulfide bond</keyword>
<dbReference type="InterPro" id="IPR004843">
    <property type="entry name" value="Calcineurin-like_PHP"/>
</dbReference>
<name>A0AAE0WL51_9PEZI</name>
<dbReference type="GO" id="GO:0016020">
    <property type="term" value="C:membrane"/>
    <property type="evidence" value="ECO:0007669"/>
    <property type="project" value="GOC"/>
</dbReference>
<keyword evidence="1 3" id="KW-0378">Hydrolase</keyword>
<dbReference type="InterPro" id="IPR029052">
    <property type="entry name" value="Metallo-depent_PP-like"/>
</dbReference>
<dbReference type="PANTHER" id="PTHR10340">
    <property type="entry name" value="SPHINGOMYELIN PHOSPHODIESTERASE"/>
    <property type="match status" value="1"/>
</dbReference>
<keyword evidence="3" id="KW-0326">Glycosidase</keyword>
<feature type="disulfide bond" evidence="5">
    <location>
        <begin position="544"/>
        <end position="548"/>
    </location>
</feature>
<dbReference type="InterPro" id="IPR011160">
    <property type="entry name" value="Sphingomy_PDE"/>
</dbReference>
<accession>A0AAE0WL51</accession>
<dbReference type="PANTHER" id="PTHR10340:SF34">
    <property type="entry name" value="SPHINGOMYELIN PHOSPHODIESTERASE"/>
    <property type="match status" value="1"/>
</dbReference>
<feature type="binding site" evidence="4">
    <location>
        <position position="413"/>
    </location>
    <ligand>
        <name>Zn(2+)</name>
        <dbReference type="ChEBI" id="CHEBI:29105"/>
        <label>1</label>
    </ligand>
</feature>
<dbReference type="CDD" id="cd00842">
    <property type="entry name" value="MPP_ASMase"/>
    <property type="match status" value="1"/>
</dbReference>
<feature type="binding site" evidence="4">
    <location>
        <position position="377"/>
    </location>
    <ligand>
        <name>Zn(2+)</name>
        <dbReference type="ChEBI" id="CHEBI:29105"/>
        <label>2</label>
    </ligand>
</feature>
<comment type="cofactor">
    <cofactor evidence="4">
        <name>Zn(2+)</name>
        <dbReference type="ChEBI" id="CHEBI:29105"/>
    </cofactor>
    <text evidence="4">Binds 2 Zn(2+) ions per subunit.</text>
</comment>
<feature type="domain" description="Calcineurin-like phosphoesterase" evidence="7">
    <location>
        <begin position="149"/>
        <end position="414"/>
    </location>
</feature>
<evidence type="ECO:0000256" key="1">
    <source>
        <dbReference type="ARBA" id="ARBA00022801"/>
    </source>
</evidence>
<feature type="binding site" evidence="4">
    <location>
        <position position="228"/>
    </location>
    <ligand>
        <name>Zn(2+)</name>
        <dbReference type="ChEBI" id="CHEBI:29105"/>
        <label>1</label>
    </ligand>
</feature>
<evidence type="ECO:0000313" key="9">
    <source>
        <dbReference type="Proteomes" id="UP001274830"/>
    </source>
</evidence>
<gene>
    <name evidence="8" type="ORF">LTR78_006294</name>
</gene>
<feature type="chain" id="PRO_5041908429" description="Sphingomyelin phosphodiesterase" evidence="6">
    <location>
        <begin position="23"/>
        <end position="628"/>
    </location>
</feature>
<feature type="binding site" evidence="4">
    <location>
        <position position="267"/>
    </location>
    <ligand>
        <name>Zn(2+)</name>
        <dbReference type="ChEBI" id="CHEBI:29105"/>
        <label>2</label>
    </ligand>
</feature>
<sequence>MKTFISFLTTASLALLSSTVLAQSSLSANSIWQDIENTVTCAGCETLLVTLQALAHLGNDAFVAIIASVCILSGAEDADVCTGAIELEGPIIAHDLREMTIPSKTSQLFCTTFFGLCDYPAITPYTVPFPKPKPATSRPAASGKTPIQVAQFSDIHVDLSYTTGANYNCTKNICCRPYTASDAPGKTAYPCGPNGNHHCDSPKTLEQSLYTAIEQFAPNAAFSIFTGDVVEGAVWLVNQAEVTTDLQNAYTTMSDTLKMPVYAAVGNHDAAPVNSFPPQAINTTISSQYVYDTLSSSWKQWIGASAATQADNYGAYSYKLPSQNLRIISINTNLYYKENFWLYEQTIERDPDGQLAWFVTQLQVAEDAGERVWVLGHMPLGSGDALHDGSFYLDQVVNRYSATIAAMFFGHTHKGEFQLSYSNYAAQTAANAVMTSYICPALTPTSGSPAFRVYSVDPVTYGILDYTEYSTSLEASTYQTTGGPIWSPYYSAKAAYGPSVGITAASAELTPAFWHNLTTVFQANDTLFQQFNARKSRGYGVSACTGSCKTGTICQLRAAQAQYNCVAVTPEIDFKKAKRDGVQTGEGHGHGHGECGGSKAKEILMSLVGNQEELRNAIDRRMVMMMMM</sequence>
<keyword evidence="6" id="KW-0732">Signal</keyword>
<evidence type="ECO:0000256" key="5">
    <source>
        <dbReference type="PIRSR" id="PIRSR000948-2"/>
    </source>
</evidence>
<dbReference type="GO" id="GO:0006685">
    <property type="term" value="P:sphingomyelin catabolic process"/>
    <property type="evidence" value="ECO:0007669"/>
    <property type="project" value="UniProtKB-UniRule"/>
</dbReference>
<evidence type="ECO:0000313" key="8">
    <source>
        <dbReference type="EMBL" id="KAK3673741.1"/>
    </source>
</evidence>
<dbReference type="AlphaFoldDB" id="A0AAE0WL51"/>
<evidence type="ECO:0000256" key="6">
    <source>
        <dbReference type="SAM" id="SignalP"/>
    </source>
</evidence>
<organism evidence="8 9">
    <name type="scientific">Recurvomyces mirabilis</name>
    <dbReference type="NCBI Taxonomy" id="574656"/>
    <lineage>
        <taxon>Eukaryota</taxon>
        <taxon>Fungi</taxon>
        <taxon>Dikarya</taxon>
        <taxon>Ascomycota</taxon>
        <taxon>Pezizomycotina</taxon>
        <taxon>Dothideomycetes</taxon>
        <taxon>Dothideomycetidae</taxon>
        <taxon>Mycosphaerellales</taxon>
        <taxon>Teratosphaeriaceae</taxon>
        <taxon>Recurvomyces</taxon>
    </lineage>
</organism>
<dbReference type="InterPro" id="IPR041805">
    <property type="entry name" value="ASMase/PPN1_MPP"/>
</dbReference>
<dbReference type="Pfam" id="PF00149">
    <property type="entry name" value="Metallophos"/>
    <property type="match status" value="1"/>
</dbReference>
<dbReference type="Gene3D" id="3.60.21.10">
    <property type="match status" value="1"/>
</dbReference>
<evidence type="ECO:0000256" key="4">
    <source>
        <dbReference type="PIRSR" id="PIRSR000948-1"/>
    </source>
</evidence>
<dbReference type="PIRSF" id="PIRSF000948">
    <property type="entry name" value="Sphingomy_PDE"/>
    <property type="match status" value="1"/>
</dbReference>
<keyword evidence="4" id="KW-0479">Metal-binding</keyword>
<comment type="function">
    <text evidence="3">Converts sphingomyelin to ceramide.</text>
</comment>
<evidence type="ECO:0000256" key="2">
    <source>
        <dbReference type="ARBA" id="ARBA00023180"/>
    </source>
</evidence>
<comment type="caution">
    <text evidence="8">The sequence shown here is derived from an EMBL/GenBank/DDBJ whole genome shotgun (WGS) entry which is preliminary data.</text>
</comment>
<keyword evidence="4" id="KW-0862">Zinc</keyword>
<reference evidence="8" key="1">
    <citation type="submission" date="2023-07" db="EMBL/GenBank/DDBJ databases">
        <title>Black Yeasts Isolated from many extreme environments.</title>
        <authorList>
            <person name="Coleine C."/>
            <person name="Stajich J.E."/>
            <person name="Selbmann L."/>
        </authorList>
    </citation>
    <scope>NUCLEOTIDE SEQUENCE</scope>
    <source>
        <strain evidence="8">CCFEE 5485</strain>
    </source>
</reference>
<keyword evidence="9" id="KW-1185">Reference proteome</keyword>
<dbReference type="EMBL" id="JAUTXT010000023">
    <property type="protein sequence ID" value="KAK3673741.1"/>
    <property type="molecule type" value="Genomic_DNA"/>
</dbReference>
<dbReference type="Proteomes" id="UP001274830">
    <property type="component" value="Unassembled WGS sequence"/>
</dbReference>
<dbReference type="SUPFAM" id="SSF56300">
    <property type="entry name" value="Metallo-dependent phosphatases"/>
    <property type="match status" value="1"/>
</dbReference>
<dbReference type="GO" id="GO:0004767">
    <property type="term" value="F:sphingomyelin phosphodiesterase activity"/>
    <property type="evidence" value="ECO:0007669"/>
    <property type="project" value="UniProtKB-UniRule"/>
</dbReference>
<evidence type="ECO:0000259" key="7">
    <source>
        <dbReference type="Pfam" id="PF00149"/>
    </source>
</evidence>
<comment type="similarity">
    <text evidence="3">Belongs to the acid sphingomyelinase family.</text>
</comment>
<feature type="binding site" evidence="4">
    <location>
        <position position="154"/>
    </location>
    <ligand>
        <name>Zn(2+)</name>
        <dbReference type="ChEBI" id="CHEBI:29105"/>
        <label>1</label>
    </ligand>
</feature>
<evidence type="ECO:0000256" key="3">
    <source>
        <dbReference type="PIRNR" id="PIRNR000948"/>
    </source>
</evidence>
<dbReference type="GO" id="GO:0016798">
    <property type="term" value="F:hydrolase activity, acting on glycosyl bonds"/>
    <property type="evidence" value="ECO:0007669"/>
    <property type="project" value="UniProtKB-KW"/>
</dbReference>
<feature type="disulfide bond" evidence="5">
    <location>
        <begin position="169"/>
        <end position="174"/>
    </location>
</feature>
<feature type="binding site" evidence="4">
    <location>
        <position position="228"/>
    </location>
    <ligand>
        <name>Zn(2+)</name>
        <dbReference type="ChEBI" id="CHEBI:29105"/>
        <label>2</label>
    </ligand>
</feature>
<feature type="binding site" evidence="4">
    <location>
        <position position="156"/>
    </location>
    <ligand>
        <name>Zn(2+)</name>
        <dbReference type="ChEBI" id="CHEBI:29105"/>
        <label>1</label>
    </ligand>
</feature>
<feature type="disulfide bond" evidence="5">
    <location>
        <begin position="70"/>
        <end position="81"/>
    </location>
</feature>
<keyword evidence="2" id="KW-0325">Glycoprotein</keyword>
<feature type="binding site" evidence="4">
    <location>
        <position position="411"/>
    </location>
    <ligand>
        <name>Zn(2+)</name>
        <dbReference type="ChEBI" id="CHEBI:29105"/>
        <label>2</label>
    </ligand>
</feature>
<feature type="disulfide bond" evidence="5">
    <location>
        <begin position="175"/>
        <end position="199"/>
    </location>
</feature>
<protein>
    <recommendedName>
        <fullName evidence="3">Sphingomyelin phosphodiesterase</fullName>
    </recommendedName>
</protein>
<dbReference type="GO" id="GO:0046872">
    <property type="term" value="F:metal ion binding"/>
    <property type="evidence" value="ECO:0007669"/>
    <property type="project" value="UniProtKB-KW"/>
</dbReference>
<proteinExistence type="inferred from homology"/>